<keyword evidence="17" id="KW-1185">Reference proteome</keyword>
<protein>
    <recommendedName>
        <fullName evidence="4">phosphoserine transaminase</fullName>
        <ecNumber evidence="4">2.6.1.52</ecNumber>
    </recommendedName>
    <alternativeName>
        <fullName evidence="12">Phosphohydroxythreonine aminotransferase</fullName>
    </alternativeName>
</protein>
<evidence type="ECO:0000256" key="13">
    <source>
        <dbReference type="ARBA" id="ARBA00047630"/>
    </source>
</evidence>
<dbReference type="Pfam" id="PF00266">
    <property type="entry name" value="Aminotran_5"/>
    <property type="match status" value="1"/>
</dbReference>
<dbReference type="InterPro" id="IPR022278">
    <property type="entry name" value="Pser_aminoTfrase"/>
</dbReference>
<comment type="pathway">
    <text evidence="2">Amino-acid biosynthesis; L-serine biosynthesis; L-serine from 3-phospho-D-glycerate: step 2/3.</text>
</comment>
<keyword evidence="11" id="KW-0718">Serine biosynthesis</keyword>
<keyword evidence="7" id="KW-0028">Amino-acid biosynthesis</keyword>
<keyword evidence="5" id="KW-0963">Cytoplasm</keyword>
<comment type="cofactor">
    <cofactor evidence="1">
        <name>pyridoxal 5'-phosphate</name>
        <dbReference type="ChEBI" id="CHEBI:597326"/>
    </cofactor>
</comment>
<keyword evidence="10" id="KW-0664">Pyridoxine biosynthesis</keyword>
<sequence>MYTFNPGPAAVYPAVRQYLQDAFDQGWLSAPHRSEKVISLVRQTVADLKVKLNIPQDYTVLFTSSATECWEILAQSLTPRRSFHLYNGDFGQKWLKYAQAIRPESTGLQFGLEELPDVARLPFGPEDTDLVCITQNETSTATQLREGFILNLFNRLGGALLAVDATSSMGGLNLKFIKADIWFASVQKNFGLPAGLGILVLSPRAVAQAKQIGEKGHYNSLTAMLSQMLNHQTNYTPNVLGIYLLSRIMAEREPIKTVHQHLVDRAEKLYQFFEQATPLTPLVANSETRSTTVIGLRGEAALIEEIKRRALEQGLHLGSGYGPLKSTTIRIANFPAVPDAAMEALVQFFVKEFPG</sequence>
<dbReference type="PANTHER" id="PTHR21152:SF40">
    <property type="entry name" value="ALANINE--GLYOXYLATE AMINOTRANSFERASE"/>
    <property type="match status" value="1"/>
</dbReference>
<dbReference type="SUPFAM" id="SSF53383">
    <property type="entry name" value="PLP-dependent transferases"/>
    <property type="match status" value="1"/>
</dbReference>
<organism evidence="16 17">
    <name type="scientific">Hymenobacter saemangeumensis</name>
    <dbReference type="NCBI Taxonomy" id="1084522"/>
    <lineage>
        <taxon>Bacteria</taxon>
        <taxon>Pseudomonadati</taxon>
        <taxon>Bacteroidota</taxon>
        <taxon>Cytophagia</taxon>
        <taxon>Cytophagales</taxon>
        <taxon>Hymenobacteraceae</taxon>
        <taxon>Hymenobacter</taxon>
    </lineage>
</organism>
<evidence type="ECO:0000256" key="3">
    <source>
        <dbReference type="ARBA" id="ARBA00006904"/>
    </source>
</evidence>
<dbReference type="EMBL" id="BAABGZ010000010">
    <property type="protein sequence ID" value="GAA4350227.1"/>
    <property type="molecule type" value="Genomic_DNA"/>
</dbReference>
<evidence type="ECO:0000256" key="1">
    <source>
        <dbReference type="ARBA" id="ARBA00001933"/>
    </source>
</evidence>
<dbReference type="PIRSF" id="PIRSF000525">
    <property type="entry name" value="SerC"/>
    <property type="match status" value="1"/>
</dbReference>
<evidence type="ECO:0000256" key="14">
    <source>
        <dbReference type="ARBA" id="ARBA00049007"/>
    </source>
</evidence>
<evidence type="ECO:0000256" key="10">
    <source>
        <dbReference type="ARBA" id="ARBA00023096"/>
    </source>
</evidence>
<evidence type="ECO:0000256" key="8">
    <source>
        <dbReference type="ARBA" id="ARBA00022679"/>
    </source>
</evidence>
<dbReference type="PANTHER" id="PTHR21152">
    <property type="entry name" value="AMINOTRANSFERASE CLASS V"/>
    <property type="match status" value="1"/>
</dbReference>
<evidence type="ECO:0000256" key="11">
    <source>
        <dbReference type="ARBA" id="ARBA00023299"/>
    </source>
</evidence>
<dbReference type="InterPro" id="IPR000192">
    <property type="entry name" value="Aminotrans_V_dom"/>
</dbReference>
<keyword evidence="8" id="KW-0808">Transferase</keyword>
<dbReference type="InterPro" id="IPR015421">
    <property type="entry name" value="PyrdxlP-dep_Trfase_major"/>
</dbReference>
<evidence type="ECO:0000313" key="17">
    <source>
        <dbReference type="Proteomes" id="UP001501153"/>
    </source>
</evidence>
<name>A0ABP8I2W9_9BACT</name>
<evidence type="ECO:0000259" key="15">
    <source>
        <dbReference type="Pfam" id="PF00266"/>
    </source>
</evidence>
<gene>
    <name evidence="16" type="primary">serC</name>
    <name evidence="16" type="ORF">GCM10023185_07790</name>
</gene>
<evidence type="ECO:0000256" key="12">
    <source>
        <dbReference type="ARBA" id="ARBA00031421"/>
    </source>
</evidence>
<evidence type="ECO:0000256" key="5">
    <source>
        <dbReference type="ARBA" id="ARBA00022490"/>
    </source>
</evidence>
<evidence type="ECO:0000256" key="2">
    <source>
        <dbReference type="ARBA" id="ARBA00005099"/>
    </source>
</evidence>
<dbReference type="Gene3D" id="3.40.640.10">
    <property type="entry name" value="Type I PLP-dependent aspartate aminotransferase-like (Major domain)"/>
    <property type="match status" value="1"/>
</dbReference>
<dbReference type="InterPro" id="IPR015422">
    <property type="entry name" value="PyrdxlP-dep_Trfase_small"/>
</dbReference>
<comment type="catalytic activity">
    <reaction evidence="13">
        <text>4-(phosphooxy)-L-threonine + 2-oxoglutarate = (R)-3-hydroxy-2-oxo-4-phosphooxybutanoate + L-glutamate</text>
        <dbReference type="Rhea" id="RHEA:16573"/>
        <dbReference type="ChEBI" id="CHEBI:16810"/>
        <dbReference type="ChEBI" id="CHEBI:29985"/>
        <dbReference type="ChEBI" id="CHEBI:58452"/>
        <dbReference type="ChEBI" id="CHEBI:58538"/>
        <dbReference type="EC" id="2.6.1.52"/>
    </reaction>
</comment>
<dbReference type="Gene3D" id="3.90.1150.10">
    <property type="entry name" value="Aspartate Aminotransferase, domain 1"/>
    <property type="match status" value="1"/>
</dbReference>
<evidence type="ECO:0000256" key="4">
    <source>
        <dbReference type="ARBA" id="ARBA00013030"/>
    </source>
</evidence>
<proteinExistence type="inferred from homology"/>
<evidence type="ECO:0000256" key="7">
    <source>
        <dbReference type="ARBA" id="ARBA00022605"/>
    </source>
</evidence>
<evidence type="ECO:0000256" key="6">
    <source>
        <dbReference type="ARBA" id="ARBA00022576"/>
    </source>
</evidence>
<dbReference type="InterPro" id="IPR015424">
    <property type="entry name" value="PyrdxlP-dep_Trfase"/>
</dbReference>
<dbReference type="Proteomes" id="UP001501153">
    <property type="component" value="Unassembled WGS sequence"/>
</dbReference>
<accession>A0ABP8I2W9</accession>
<keyword evidence="9" id="KW-0663">Pyridoxal phosphate</keyword>
<evidence type="ECO:0000256" key="9">
    <source>
        <dbReference type="ARBA" id="ARBA00022898"/>
    </source>
</evidence>
<dbReference type="EC" id="2.6.1.52" evidence="4"/>
<evidence type="ECO:0000313" key="16">
    <source>
        <dbReference type="EMBL" id="GAA4350227.1"/>
    </source>
</evidence>
<comment type="catalytic activity">
    <reaction evidence="14">
        <text>O-phospho-L-serine + 2-oxoglutarate = 3-phosphooxypyruvate + L-glutamate</text>
        <dbReference type="Rhea" id="RHEA:14329"/>
        <dbReference type="ChEBI" id="CHEBI:16810"/>
        <dbReference type="ChEBI" id="CHEBI:18110"/>
        <dbReference type="ChEBI" id="CHEBI:29985"/>
        <dbReference type="ChEBI" id="CHEBI:57524"/>
        <dbReference type="EC" id="2.6.1.52"/>
    </reaction>
</comment>
<keyword evidence="6" id="KW-0032">Aminotransferase</keyword>
<comment type="similarity">
    <text evidence="3">Belongs to the class-V pyridoxal-phosphate-dependent aminotransferase family. SerC subfamily.</text>
</comment>
<feature type="domain" description="Aminotransferase class V" evidence="15">
    <location>
        <begin position="126"/>
        <end position="297"/>
    </location>
</feature>
<reference evidence="17" key="1">
    <citation type="journal article" date="2019" name="Int. J. Syst. Evol. Microbiol.">
        <title>The Global Catalogue of Microorganisms (GCM) 10K type strain sequencing project: providing services to taxonomists for standard genome sequencing and annotation.</title>
        <authorList>
            <consortium name="The Broad Institute Genomics Platform"/>
            <consortium name="The Broad Institute Genome Sequencing Center for Infectious Disease"/>
            <person name="Wu L."/>
            <person name="Ma J."/>
        </authorList>
    </citation>
    <scope>NUCLEOTIDE SEQUENCE [LARGE SCALE GENOMIC DNA]</scope>
    <source>
        <strain evidence="17">JCM 17923</strain>
    </source>
</reference>
<comment type="caution">
    <text evidence="16">The sequence shown here is derived from an EMBL/GenBank/DDBJ whole genome shotgun (WGS) entry which is preliminary data.</text>
</comment>
<dbReference type="RefSeq" id="WP_345234008.1">
    <property type="nucleotide sequence ID" value="NZ_BAABGZ010000010.1"/>
</dbReference>